<evidence type="ECO:0000256" key="2">
    <source>
        <dbReference type="ARBA" id="ARBA00022692"/>
    </source>
</evidence>
<keyword evidence="2 5" id="KW-0812">Transmembrane</keyword>
<comment type="subcellular location">
    <subcellularLocation>
        <location evidence="1">Membrane</location>
        <topology evidence="1">Multi-pass membrane protein</topology>
    </subcellularLocation>
</comment>
<evidence type="ECO:0000256" key="5">
    <source>
        <dbReference type="SAM" id="Phobius"/>
    </source>
</evidence>
<feature type="transmembrane region" description="Helical" evidence="5">
    <location>
        <begin position="252"/>
        <end position="273"/>
    </location>
</feature>
<evidence type="ECO:0000259" key="6">
    <source>
        <dbReference type="PROSITE" id="PS50850"/>
    </source>
</evidence>
<evidence type="ECO:0000256" key="3">
    <source>
        <dbReference type="ARBA" id="ARBA00022989"/>
    </source>
</evidence>
<dbReference type="Proteomes" id="UP000034581">
    <property type="component" value="Unassembled WGS sequence"/>
</dbReference>
<evidence type="ECO:0000313" key="7">
    <source>
        <dbReference type="EMBL" id="KKP69085.1"/>
    </source>
</evidence>
<dbReference type="Gene3D" id="1.20.1250.20">
    <property type="entry name" value="MFS general substrate transporter like domains"/>
    <property type="match status" value="1"/>
</dbReference>
<dbReference type="CDD" id="cd06174">
    <property type="entry name" value="MFS"/>
    <property type="match status" value="1"/>
</dbReference>
<feature type="transmembrane region" description="Helical" evidence="5">
    <location>
        <begin position="144"/>
        <end position="164"/>
    </location>
</feature>
<feature type="transmembrane region" description="Helical" evidence="5">
    <location>
        <begin position="308"/>
        <end position="331"/>
    </location>
</feature>
<comment type="caution">
    <text evidence="7">The sequence shown here is derived from an EMBL/GenBank/DDBJ whole genome shotgun (WGS) entry which is preliminary data.</text>
</comment>
<sequence length="396" mass="45115">MQFLKITYQNNIWKYYAFEFFRQFFFVSGVLIPFFTEFGHLAQSQIQFTQSWFMLWLFLLEVPTGVIADYWGRKFSLILAGVTVTGAALIYGIFPNFYVFLVGEFFFALSGALRSGANEAFVYDTLKELKKESEAKKVFGRGDAFRKIAIGVSAIIGSFIAKYFGLQYTMLFSIFPMIIQTLIAFTFKEPPLHDVEKESRRYLDILKIGVNNLIHNKTLKILAIDSTLVASLAYFVIWLYQRKLLAINIPVIYFGYFTLFLVLMEIIVVIFPHKIEAILGGKKRLLTFGSWGTAITFLLVGISNHPFAIVLFLAFAGGFGLTRQIIMSSYFNKHISSSERATTISAISMLPQFILFIVNPIVGLLVDWNLNYTFIILGITGVFIAIFSQVEEKMLL</sequence>
<protein>
    <submittedName>
        <fullName evidence="7">Major facilitator superfamily</fullName>
    </submittedName>
</protein>
<dbReference type="InterPro" id="IPR005829">
    <property type="entry name" value="Sugar_transporter_CS"/>
</dbReference>
<dbReference type="InterPro" id="IPR011701">
    <property type="entry name" value="MFS"/>
</dbReference>
<feature type="transmembrane region" description="Helical" evidence="5">
    <location>
        <begin position="372"/>
        <end position="390"/>
    </location>
</feature>
<feature type="transmembrane region" description="Helical" evidence="5">
    <location>
        <begin position="20"/>
        <end position="39"/>
    </location>
</feature>
<dbReference type="GO" id="GO:0022857">
    <property type="term" value="F:transmembrane transporter activity"/>
    <property type="evidence" value="ECO:0007669"/>
    <property type="project" value="InterPro"/>
</dbReference>
<dbReference type="PROSITE" id="PS00216">
    <property type="entry name" value="SUGAR_TRANSPORT_1"/>
    <property type="match status" value="1"/>
</dbReference>
<gene>
    <name evidence="7" type="ORF">UR67_C0009G0012</name>
</gene>
<dbReference type="PANTHER" id="PTHR23530">
    <property type="entry name" value="TRANSPORT PROTEIN-RELATED"/>
    <property type="match status" value="1"/>
</dbReference>
<dbReference type="EMBL" id="LBQB01000009">
    <property type="protein sequence ID" value="KKP69085.1"/>
    <property type="molecule type" value="Genomic_DNA"/>
</dbReference>
<keyword evidence="3 5" id="KW-1133">Transmembrane helix</keyword>
<reference evidence="7 8" key="1">
    <citation type="journal article" date="2015" name="Nature">
        <title>rRNA introns, odd ribosomes, and small enigmatic genomes across a large radiation of phyla.</title>
        <authorList>
            <person name="Brown C.T."/>
            <person name="Hug L.A."/>
            <person name="Thomas B.C."/>
            <person name="Sharon I."/>
            <person name="Castelle C.J."/>
            <person name="Singh A."/>
            <person name="Wilkins M.J."/>
            <person name="Williams K.H."/>
            <person name="Banfield J.F."/>
        </authorList>
    </citation>
    <scope>NUCLEOTIDE SEQUENCE [LARGE SCALE GENOMIC DNA]</scope>
</reference>
<evidence type="ECO:0000256" key="1">
    <source>
        <dbReference type="ARBA" id="ARBA00004141"/>
    </source>
</evidence>
<feature type="transmembrane region" description="Helical" evidence="5">
    <location>
        <begin position="75"/>
        <end position="94"/>
    </location>
</feature>
<name>A0A0G0E1T7_UNCC3</name>
<feature type="transmembrane region" description="Helical" evidence="5">
    <location>
        <begin position="170"/>
        <end position="187"/>
    </location>
</feature>
<feature type="transmembrane region" description="Helical" evidence="5">
    <location>
        <begin position="51"/>
        <end position="68"/>
    </location>
</feature>
<dbReference type="InterPro" id="IPR036259">
    <property type="entry name" value="MFS_trans_sf"/>
</dbReference>
<accession>A0A0G0E1T7</accession>
<dbReference type="InterPro" id="IPR053160">
    <property type="entry name" value="MFS_DHA3_Transporter"/>
</dbReference>
<proteinExistence type="predicted"/>
<dbReference type="InterPro" id="IPR020846">
    <property type="entry name" value="MFS_dom"/>
</dbReference>
<dbReference type="AlphaFoldDB" id="A0A0G0E1T7"/>
<feature type="transmembrane region" description="Helical" evidence="5">
    <location>
        <begin position="221"/>
        <end position="240"/>
    </location>
</feature>
<evidence type="ECO:0000256" key="4">
    <source>
        <dbReference type="ARBA" id="ARBA00023136"/>
    </source>
</evidence>
<dbReference type="SUPFAM" id="SSF103473">
    <property type="entry name" value="MFS general substrate transporter"/>
    <property type="match status" value="1"/>
</dbReference>
<dbReference type="STRING" id="1618350.UR67_C0009G0012"/>
<dbReference type="PANTHER" id="PTHR23530:SF1">
    <property type="entry name" value="PERMEASE, MAJOR FACILITATOR SUPERFAMILY-RELATED"/>
    <property type="match status" value="1"/>
</dbReference>
<feature type="transmembrane region" description="Helical" evidence="5">
    <location>
        <begin position="285"/>
        <end position="302"/>
    </location>
</feature>
<dbReference type="PROSITE" id="PS50850">
    <property type="entry name" value="MFS"/>
    <property type="match status" value="1"/>
</dbReference>
<feature type="transmembrane region" description="Helical" evidence="5">
    <location>
        <begin position="343"/>
        <end position="366"/>
    </location>
</feature>
<evidence type="ECO:0000313" key="8">
    <source>
        <dbReference type="Proteomes" id="UP000034581"/>
    </source>
</evidence>
<feature type="domain" description="Major facilitator superfamily (MFS) profile" evidence="6">
    <location>
        <begin position="1"/>
        <end position="393"/>
    </location>
</feature>
<dbReference type="GO" id="GO:0016020">
    <property type="term" value="C:membrane"/>
    <property type="evidence" value="ECO:0007669"/>
    <property type="project" value="UniProtKB-SubCell"/>
</dbReference>
<organism evidence="7 8">
    <name type="scientific">candidate division CPR3 bacterium GW2011_GWF2_35_18</name>
    <dbReference type="NCBI Taxonomy" id="1618350"/>
    <lineage>
        <taxon>Bacteria</taxon>
        <taxon>Bacteria division CPR3</taxon>
    </lineage>
</organism>
<dbReference type="Pfam" id="PF07690">
    <property type="entry name" value="MFS_1"/>
    <property type="match status" value="1"/>
</dbReference>
<keyword evidence="4 5" id="KW-0472">Membrane</keyword>